<dbReference type="RefSeq" id="XP_003042760.1">
    <property type="nucleotide sequence ID" value="XM_003042714.1"/>
</dbReference>
<accession>C7ZFW2</accession>
<evidence type="ECO:0000256" key="1">
    <source>
        <dbReference type="SAM" id="MobiDB-lite"/>
    </source>
</evidence>
<feature type="region of interest" description="Disordered" evidence="1">
    <location>
        <begin position="163"/>
        <end position="193"/>
    </location>
</feature>
<evidence type="ECO:0000313" key="2">
    <source>
        <dbReference type="EMBL" id="EEU37047.1"/>
    </source>
</evidence>
<dbReference type="GeneID" id="9664957"/>
<sequence>MSELTDLDSSFHPFSSTNSLSINLSTMVRNAYNGFGDNQRGRGAGGFGRRGSGRGAPQGAKYSSNQSRGPSGQQQHHQQQQQPQQGQPAPKKRARQGTREEAEENLEYWREQGTKYFDSMKHYERKFKEAAEKIAEWTLKRDALPEVPEAKVELEKEVEKMLAEKEAEKQAEKATEKPAEKPAESAPEDWCMY</sequence>
<dbReference type="Proteomes" id="UP000005206">
    <property type="component" value="Chromosome 11"/>
</dbReference>
<name>C7ZFW2_FUSV7</name>
<evidence type="ECO:0000313" key="3">
    <source>
        <dbReference type="Proteomes" id="UP000005206"/>
    </source>
</evidence>
<protein>
    <submittedName>
        <fullName evidence="2">Uncharacterized protein</fullName>
    </submittedName>
</protein>
<dbReference type="VEuPathDB" id="FungiDB:NECHADRAFT_86746"/>
<feature type="region of interest" description="Disordered" evidence="1">
    <location>
        <begin position="33"/>
        <end position="107"/>
    </location>
</feature>
<feature type="compositionally biased region" description="Low complexity" evidence="1">
    <location>
        <begin position="72"/>
        <end position="88"/>
    </location>
</feature>
<feature type="compositionally biased region" description="Gly residues" evidence="1">
    <location>
        <begin position="42"/>
        <end position="56"/>
    </location>
</feature>
<dbReference type="InParanoid" id="C7ZFW2"/>
<dbReference type="OrthoDB" id="5105951at2759"/>
<organism evidence="2 3">
    <name type="scientific">Fusarium vanettenii (strain ATCC MYA-4622 / CBS 123669 / FGSC 9596 / NRRL 45880 / 77-13-4)</name>
    <name type="common">Fusarium solani subsp. pisi</name>
    <dbReference type="NCBI Taxonomy" id="660122"/>
    <lineage>
        <taxon>Eukaryota</taxon>
        <taxon>Fungi</taxon>
        <taxon>Dikarya</taxon>
        <taxon>Ascomycota</taxon>
        <taxon>Pezizomycotina</taxon>
        <taxon>Sordariomycetes</taxon>
        <taxon>Hypocreomycetidae</taxon>
        <taxon>Hypocreales</taxon>
        <taxon>Nectriaceae</taxon>
        <taxon>Fusarium</taxon>
        <taxon>Fusarium solani species complex</taxon>
        <taxon>Fusarium vanettenii</taxon>
    </lineage>
</organism>
<dbReference type="EMBL" id="GG698924">
    <property type="protein sequence ID" value="EEU37047.1"/>
    <property type="molecule type" value="Genomic_DNA"/>
</dbReference>
<keyword evidence="3" id="KW-1185">Reference proteome</keyword>
<gene>
    <name evidence="2" type="ORF">NECHADRAFT_86746</name>
</gene>
<dbReference type="KEGG" id="nhe:NECHADRAFT_86746"/>
<feature type="compositionally biased region" description="Polar residues" evidence="1">
    <location>
        <begin position="61"/>
        <end position="71"/>
    </location>
</feature>
<dbReference type="HOGENOM" id="CLU_1409138_0_0_1"/>
<dbReference type="AlphaFoldDB" id="C7ZFW2"/>
<proteinExistence type="predicted"/>
<reference evidence="2 3" key="1">
    <citation type="journal article" date="2009" name="PLoS Genet.">
        <title>The genome of Nectria haematococca: contribution of supernumerary chromosomes to gene expansion.</title>
        <authorList>
            <person name="Coleman J.J."/>
            <person name="Rounsley S.D."/>
            <person name="Rodriguez-Carres M."/>
            <person name="Kuo A."/>
            <person name="Wasmann C.C."/>
            <person name="Grimwood J."/>
            <person name="Schmutz J."/>
            <person name="Taga M."/>
            <person name="White G.J."/>
            <person name="Zhou S."/>
            <person name="Schwartz D.C."/>
            <person name="Freitag M."/>
            <person name="Ma L.J."/>
            <person name="Danchin E.G."/>
            <person name="Henrissat B."/>
            <person name="Coutinho P.M."/>
            <person name="Nelson D.R."/>
            <person name="Straney D."/>
            <person name="Napoli C.A."/>
            <person name="Barker B.M."/>
            <person name="Gribskov M."/>
            <person name="Rep M."/>
            <person name="Kroken S."/>
            <person name="Molnar I."/>
            <person name="Rensing C."/>
            <person name="Kennell J.C."/>
            <person name="Zamora J."/>
            <person name="Farman M.L."/>
            <person name="Selker E.U."/>
            <person name="Salamov A."/>
            <person name="Shapiro H."/>
            <person name="Pangilinan J."/>
            <person name="Lindquist E."/>
            <person name="Lamers C."/>
            <person name="Grigoriev I.V."/>
            <person name="Geiser D.M."/>
            <person name="Covert S.F."/>
            <person name="Temporini E."/>
            <person name="Vanetten H.D."/>
        </authorList>
    </citation>
    <scope>NUCLEOTIDE SEQUENCE [LARGE SCALE GENOMIC DNA]</scope>
    <source>
        <strain evidence="3">ATCC MYA-4622 / CBS 123669 / FGSC 9596 / NRRL 45880 / 77-13-4</strain>
    </source>
</reference>
<feature type="compositionally biased region" description="Basic and acidic residues" evidence="1">
    <location>
        <begin position="163"/>
        <end position="183"/>
    </location>
</feature>